<evidence type="ECO:0000256" key="1">
    <source>
        <dbReference type="SAM" id="MobiDB-lite"/>
    </source>
</evidence>
<dbReference type="WBParaSite" id="jg10971">
    <property type="protein sequence ID" value="jg10971"/>
    <property type="gene ID" value="jg10971"/>
</dbReference>
<feature type="compositionally biased region" description="Low complexity" evidence="1">
    <location>
        <begin position="254"/>
        <end position="265"/>
    </location>
</feature>
<feature type="compositionally biased region" description="Basic and acidic residues" evidence="1">
    <location>
        <begin position="229"/>
        <end position="238"/>
    </location>
</feature>
<proteinExistence type="predicted"/>
<dbReference type="Pfam" id="PF00169">
    <property type="entry name" value="PH"/>
    <property type="match status" value="1"/>
</dbReference>
<evidence type="ECO:0000259" key="2">
    <source>
        <dbReference type="Pfam" id="PF00169"/>
    </source>
</evidence>
<dbReference type="Gene3D" id="2.30.29.30">
    <property type="entry name" value="Pleckstrin-homology domain (PH domain)/Phosphotyrosine-binding domain (PTB)"/>
    <property type="match status" value="1"/>
</dbReference>
<dbReference type="SUPFAM" id="SSF50729">
    <property type="entry name" value="PH domain-like"/>
    <property type="match status" value="1"/>
</dbReference>
<feature type="compositionally biased region" description="Low complexity" evidence="1">
    <location>
        <begin position="203"/>
        <end position="214"/>
    </location>
</feature>
<evidence type="ECO:0000313" key="3">
    <source>
        <dbReference type="Proteomes" id="UP000887574"/>
    </source>
</evidence>
<dbReference type="InterPro" id="IPR011993">
    <property type="entry name" value="PH-like_dom_sf"/>
</dbReference>
<dbReference type="AlphaFoldDB" id="A0A915CNS6"/>
<evidence type="ECO:0000313" key="4">
    <source>
        <dbReference type="WBParaSite" id="jg10971"/>
    </source>
</evidence>
<keyword evidence="3" id="KW-1185">Reference proteome</keyword>
<name>A0A915CNS6_9BILA</name>
<accession>A0A915CNS6</accession>
<feature type="region of interest" description="Disordered" evidence="1">
    <location>
        <begin position="187"/>
        <end position="276"/>
    </location>
</feature>
<protein>
    <submittedName>
        <fullName evidence="4">PH domain-containing protein</fullName>
    </submittedName>
</protein>
<dbReference type="Proteomes" id="UP000887574">
    <property type="component" value="Unplaced"/>
</dbReference>
<feature type="domain" description="PH" evidence="2">
    <location>
        <begin position="17"/>
        <end position="115"/>
    </location>
</feature>
<reference evidence="4" key="1">
    <citation type="submission" date="2022-11" db="UniProtKB">
        <authorList>
            <consortium name="WormBaseParasite"/>
        </authorList>
    </citation>
    <scope>IDENTIFICATION</scope>
</reference>
<dbReference type="InterPro" id="IPR001849">
    <property type="entry name" value="PH_domain"/>
</dbReference>
<organism evidence="3 4">
    <name type="scientific">Ditylenchus dipsaci</name>
    <dbReference type="NCBI Taxonomy" id="166011"/>
    <lineage>
        <taxon>Eukaryota</taxon>
        <taxon>Metazoa</taxon>
        <taxon>Ecdysozoa</taxon>
        <taxon>Nematoda</taxon>
        <taxon>Chromadorea</taxon>
        <taxon>Rhabditida</taxon>
        <taxon>Tylenchina</taxon>
        <taxon>Tylenchomorpha</taxon>
        <taxon>Sphaerularioidea</taxon>
        <taxon>Anguinidae</taxon>
        <taxon>Anguininae</taxon>
        <taxon>Ditylenchus</taxon>
    </lineage>
</organism>
<sequence length="581" mass="65217">MSPHFSSIMKTSSEVTEKSGTLLRKKKYVYEQWVAFCIHDDKVPLLEWYYSESSVAEHEPLKVQDLFGCLFVNVAICDDRCFVIGFTDDDRPAIELSAATARECNEWVHDISSSLKRLNYLDESENIYSELPLRQPDKLAEELPSLRFTATSAHPTFTTAKLPVASPSPSMKNRVLCLSDRIPMQPTSFSGDLEMDEKSAKKSVSTPNVSTSSSLKMPLKLQHQISVKETQDPEHSEPVDEEYPPPLPPRKLNSSSSHSSVSIGSPGKKRSQYDFTTNFPPPPLPNYDDLLSARNELLEPVYNLLAFSNNQKSSFDTQELHEEMEKDEFRPHSSCKIRAPTSTGISSLRQQLYGHGLAFSSTAEKTAIRPASSPPPTLKDPFDTFKNPEQAQNNISSADHLFWIAGWNPEKDNYLRNIIHFGDEVVQIGNVPVRSLQQISHLFFTQSLPGTPIALTVRSIPYGSVYSITKPLNPKKSLGIVLHKKKNMIASIEDKSVAMLAKVPSKVPPYVYGSAEVSAVITEIDGIPLNPYAKNEQFFQRLERLSQGTVFNVVVQPRDLVKLLKQKLKHSNNYKKLIHDL</sequence>
<dbReference type="CDD" id="cd00821">
    <property type="entry name" value="PH"/>
    <property type="match status" value="1"/>
</dbReference>